<name>A0A917RZ80_9NOCA</name>
<reference evidence="1" key="2">
    <citation type="submission" date="2020-09" db="EMBL/GenBank/DDBJ databases">
        <authorList>
            <person name="Sun Q."/>
            <person name="Zhou Y."/>
        </authorList>
    </citation>
    <scope>NUCLEOTIDE SEQUENCE</scope>
    <source>
        <strain evidence="1">CGMCC 4.3508</strain>
    </source>
</reference>
<accession>A0A917RZ80</accession>
<sequence>MTTTSPHYTPTEPRYYVSAPIAPNLCDRIVREEHADIALAVTFALEAVYARNLGHHRRARRMAAVADRSARTCRPELLTVELSALRAVLAGEPITVAPIWGDTPEILVARAHCRLLWLREQLLSPAPAVTEWYLRAARAWHGRLLGARRLRQYLLSYGIDPTKAAALAALDEQRHDGLYGPILSAQGYYNYVGVTEARTGLYMRTEATTSVAELVPTHPLRPSETDTLAHAWLDLSEWEDPRPARLIAVLDRWIARARDEVRS</sequence>
<dbReference type="RefSeq" id="WP_189094649.1">
    <property type="nucleotide sequence ID" value="NZ_BMMH01000035.1"/>
</dbReference>
<reference evidence="1" key="1">
    <citation type="journal article" date="2014" name="Int. J. Syst. Evol. Microbiol.">
        <title>Complete genome sequence of Corynebacterium casei LMG S-19264T (=DSM 44701T), isolated from a smear-ripened cheese.</title>
        <authorList>
            <consortium name="US DOE Joint Genome Institute (JGI-PGF)"/>
            <person name="Walter F."/>
            <person name="Albersmeier A."/>
            <person name="Kalinowski J."/>
            <person name="Ruckert C."/>
        </authorList>
    </citation>
    <scope>NUCLEOTIDE SEQUENCE</scope>
    <source>
        <strain evidence="1">CGMCC 4.3508</strain>
    </source>
</reference>
<protein>
    <submittedName>
        <fullName evidence="1">Uncharacterized protein</fullName>
    </submittedName>
</protein>
<dbReference type="Proteomes" id="UP000638263">
    <property type="component" value="Unassembled WGS sequence"/>
</dbReference>
<dbReference type="AlphaFoldDB" id="A0A917RZ80"/>
<dbReference type="EMBL" id="BMMH01000035">
    <property type="protein sequence ID" value="GGL44027.1"/>
    <property type="molecule type" value="Genomic_DNA"/>
</dbReference>
<comment type="caution">
    <text evidence="1">The sequence shown here is derived from an EMBL/GenBank/DDBJ whole genome shotgun (WGS) entry which is preliminary data.</text>
</comment>
<evidence type="ECO:0000313" key="1">
    <source>
        <dbReference type="EMBL" id="GGL44027.1"/>
    </source>
</evidence>
<evidence type="ECO:0000313" key="2">
    <source>
        <dbReference type="Proteomes" id="UP000638263"/>
    </source>
</evidence>
<organism evidence="1 2">
    <name type="scientific">Nocardia jinanensis</name>
    <dbReference type="NCBI Taxonomy" id="382504"/>
    <lineage>
        <taxon>Bacteria</taxon>
        <taxon>Bacillati</taxon>
        <taxon>Actinomycetota</taxon>
        <taxon>Actinomycetes</taxon>
        <taxon>Mycobacteriales</taxon>
        <taxon>Nocardiaceae</taxon>
        <taxon>Nocardia</taxon>
    </lineage>
</organism>
<gene>
    <name evidence="1" type="ORF">GCM10011588_68480</name>
</gene>
<keyword evidence="2" id="KW-1185">Reference proteome</keyword>
<proteinExistence type="predicted"/>